<evidence type="ECO:0000313" key="2">
    <source>
        <dbReference type="Proteomes" id="UP000823821"/>
    </source>
</evidence>
<comment type="caution">
    <text evidence="1">The sequence shown here is derived from an EMBL/GenBank/DDBJ whole genome shotgun (WGS) entry which is preliminary data.</text>
</comment>
<dbReference type="EMBL" id="DWZD01000004">
    <property type="protein sequence ID" value="HJA77989.1"/>
    <property type="molecule type" value="Genomic_DNA"/>
</dbReference>
<name>A0A9D2HLJ2_9BACT</name>
<gene>
    <name evidence="1" type="ORF">H9784_00220</name>
</gene>
<dbReference type="Proteomes" id="UP000823821">
    <property type="component" value="Unassembled WGS sequence"/>
</dbReference>
<protein>
    <submittedName>
        <fullName evidence="1">Uncharacterized protein</fullName>
    </submittedName>
</protein>
<reference evidence="1" key="2">
    <citation type="submission" date="2021-04" db="EMBL/GenBank/DDBJ databases">
        <authorList>
            <person name="Gilroy R."/>
        </authorList>
    </citation>
    <scope>NUCLEOTIDE SEQUENCE</scope>
    <source>
        <strain evidence="1">5032</strain>
    </source>
</reference>
<organism evidence="1 2">
    <name type="scientific">Candidatus Desulfovibrio intestinavium</name>
    <dbReference type="NCBI Taxonomy" id="2838534"/>
    <lineage>
        <taxon>Bacteria</taxon>
        <taxon>Pseudomonadati</taxon>
        <taxon>Thermodesulfobacteriota</taxon>
        <taxon>Desulfovibrionia</taxon>
        <taxon>Desulfovibrionales</taxon>
        <taxon>Desulfovibrionaceae</taxon>
        <taxon>Desulfovibrio</taxon>
    </lineage>
</organism>
<sequence>MFFQPQAGQKKKKVLWQTGIAGKGISGGRHRRAVMGLSGEKIFFPLPPAGAPAAAGRPGRGLPLPVHDAKQADFAGKYIT</sequence>
<reference evidence="1" key="1">
    <citation type="journal article" date="2021" name="PeerJ">
        <title>Extensive microbial diversity within the chicken gut microbiome revealed by metagenomics and culture.</title>
        <authorList>
            <person name="Gilroy R."/>
            <person name="Ravi A."/>
            <person name="Getino M."/>
            <person name="Pursley I."/>
            <person name="Horton D.L."/>
            <person name="Alikhan N.F."/>
            <person name="Baker D."/>
            <person name="Gharbi K."/>
            <person name="Hall N."/>
            <person name="Watson M."/>
            <person name="Adriaenssens E.M."/>
            <person name="Foster-Nyarko E."/>
            <person name="Jarju S."/>
            <person name="Secka A."/>
            <person name="Antonio M."/>
            <person name="Oren A."/>
            <person name="Chaudhuri R.R."/>
            <person name="La Ragione R."/>
            <person name="Hildebrand F."/>
            <person name="Pallen M.J."/>
        </authorList>
    </citation>
    <scope>NUCLEOTIDE SEQUENCE</scope>
    <source>
        <strain evidence="1">5032</strain>
    </source>
</reference>
<evidence type="ECO:0000313" key="1">
    <source>
        <dbReference type="EMBL" id="HJA77989.1"/>
    </source>
</evidence>
<proteinExistence type="predicted"/>
<dbReference type="AlphaFoldDB" id="A0A9D2HLJ2"/>
<accession>A0A9D2HLJ2</accession>